<gene>
    <name evidence="6" type="ORF">HKD19_13650</name>
</gene>
<dbReference type="Proteomes" id="UP000662701">
    <property type="component" value="Unassembled WGS sequence"/>
</dbReference>
<proteinExistence type="inferred from homology"/>
<evidence type="ECO:0000313" key="7">
    <source>
        <dbReference type="Proteomes" id="UP000662701"/>
    </source>
</evidence>
<dbReference type="Pfam" id="PF03466">
    <property type="entry name" value="LysR_substrate"/>
    <property type="match status" value="1"/>
</dbReference>
<dbReference type="PANTHER" id="PTHR30537:SF72">
    <property type="entry name" value="LYSR FAMILY TRANSCRIPTIONAL REGULATOR"/>
    <property type="match status" value="1"/>
</dbReference>
<protein>
    <submittedName>
        <fullName evidence="6">LysR family transcriptional regulator</fullName>
    </submittedName>
</protein>
<sequence>MDRLATLDLFIRIVDRGSFSAAASACGVSRPVATAAIKTLESRLGTRLLQRSTRHVRPTVEGTAYYRRCIAILADLEGADREAAGTVSGILRVDVVGYLARTILLPALPEFLARHPTLTVHLGEGERFVDLVREGVDCVVRAGALADSDMVARPLGMMEEVTVASPDYLERHGMPTTPEDLQGHQMIGFVSSRTGQPLPLEFMRGEEVIEVMLPTQLLVSGAETSAAAARQGFGLAQAPRYRFIDDLANGRLIEVLPDFPPTPTPLSVLYPSNKQLSPRVRVFVDWLVEIIGSGLLPSG</sequence>
<dbReference type="SUPFAM" id="SSF46785">
    <property type="entry name" value="Winged helix' DNA-binding domain"/>
    <property type="match status" value="1"/>
</dbReference>
<dbReference type="PANTHER" id="PTHR30537">
    <property type="entry name" value="HTH-TYPE TRANSCRIPTIONAL REGULATOR"/>
    <property type="match status" value="1"/>
</dbReference>
<reference evidence="6 7" key="2">
    <citation type="submission" date="2020-11" db="EMBL/GenBank/DDBJ databases">
        <title>Description of novel Gluconobacter species.</title>
        <authorList>
            <person name="Cleenwerck I."/>
            <person name="Cnockaert M."/>
            <person name="Borremans W."/>
            <person name="Wieme A.D."/>
            <person name="De Vuyst L."/>
            <person name="Vandamme P."/>
        </authorList>
    </citation>
    <scope>NUCLEOTIDE SEQUENCE [LARGE SCALE GENOMIC DNA]</scope>
    <source>
        <strain evidence="6 7">LMG 1745</strain>
    </source>
</reference>
<name>A0ABR9Z0D7_9PROT</name>
<comment type="caution">
    <text evidence="6">The sequence shown here is derived from an EMBL/GenBank/DDBJ whole genome shotgun (WGS) entry which is preliminary data.</text>
</comment>
<dbReference type="EMBL" id="JABCQH010000017">
    <property type="protein sequence ID" value="MBF0889582.1"/>
    <property type="molecule type" value="Genomic_DNA"/>
</dbReference>
<evidence type="ECO:0000259" key="5">
    <source>
        <dbReference type="PROSITE" id="PS50931"/>
    </source>
</evidence>
<comment type="similarity">
    <text evidence="1">Belongs to the LysR transcriptional regulatory family.</text>
</comment>
<organism evidence="6 7">
    <name type="scientific">Gluconobacter cadivus</name>
    <dbReference type="NCBI Taxonomy" id="2728101"/>
    <lineage>
        <taxon>Bacteria</taxon>
        <taxon>Pseudomonadati</taxon>
        <taxon>Pseudomonadota</taxon>
        <taxon>Alphaproteobacteria</taxon>
        <taxon>Acetobacterales</taxon>
        <taxon>Acetobacteraceae</taxon>
        <taxon>Gluconobacter</taxon>
    </lineage>
</organism>
<dbReference type="InterPro" id="IPR036390">
    <property type="entry name" value="WH_DNA-bd_sf"/>
</dbReference>
<reference evidence="7" key="1">
    <citation type="submission" date="2020-04" db="EMBL/GenBank/DDBJ databases">
        <title>Description of novel Gluconacetobacter.</title>
        <authorList>
            <person name="Sombolestani A."/>
        </authorList>
    </citation>
    <scope>NUCLEOTIDE SEQUENCE [LARGE SCALE GENOMIC DNA]</scope>
    <source>
        <strain evidence="7">LMG 1745</strain>
    </source>
</reference>
<keyword evidence="3" id="KW-0238">DNA-binding</keyword>
<dbReference type="SUPFAM" id="SSF53850">
    <property type="entry name" value="Periplasmic binding protein-like II"/>
    <property type="match status" value="1"/>
</dbReference>
<evidence type="ECO:0000256" key="4">
    <source>
        <dbReference type="ARBA" id="ARBA00023163"/>
    </source>
</evidence>
<dbReference type="Gene3D" id="1.10.10.10">
    <property type="entry name" value="Winged helix-like DNA-binding domain superfamily/Winged helix DNA-binding domain"/>
    <property type="match status" value="1"/>
</dbReference>
<evidence type="ECO:0000313" key="6">
    <source>
        <dbReference type="EMBL" id="MBF0889582.1"/>
    </source>
</evidence>
<keyword evidence="4" id="KW-0804">Transcription</keyword>
<dbReference type="Gene3D" id="3.40.190.290">
    <property type="match status" value="1"/>
</dbReference>
<dbReference type="InterPro" id="IPR058163">
    <property type="entry name" value="LysR-type_TF_proteobact-type"/>
</dbReference>
<evidence type="ECO:0000256" key="1">
    <source>
        <dbReference type="ARBA" id="ARBA00009437"/>
    </source>
</evidence>
<evidence type="ECO:0000256" key="3">
    <source>
        <dbReference type="ARBA" id="ARBA00023125"/>
    </source>
</evidence>
<accession>A0ABR9Z0D7</accession>
<dbReference type="InterPro" id="IPR000847">
    <property type="entry name" value="LysR_HTH_N"/>
</dbReference>
<feature type="domain" description="HTH lysR-type" evidence="5">
    <location>
        <begin position="1"/>
        <end position="59"/>
    </location>
</feature>
<dbReference type="InterPro" id="IPR036388">
    <property type="entry name" value="WH-like_DNA-bd_sf"/>
</dbReference>
<dbReference type="InterPro" id="IPR005119">
    <property type="entry name" value="LysR_subst-bd"/>
</dbReference>
<dbReference type="Pfam" id="PF00126">
    <property type="entry name" value="HTH_1"/>
    <property type="match status" value="1"/>
</dbReference>
<dbReference type="RefSeq" id="WP_194263329.1">
    <property type="nucleotide sequence ID" value="NZ_JABCQH010000017.1"/>
</dbReference>
<dbReference type="CDD" id="cd08472">
    <property type="entry name" value="PBP2_CrgA_like_3"/>
    <property type="match status" value="1"/>
</dbReference>
<dbReference type="PROSITE" id="PS50931">
    <property type="entry name" value="HTH_LYSR"/>
    <property type="match status" value="1"/>
</dbReference>
<evidence type="ECO:0000256" key="2">
    <source>
        <dbReference type="ARBA" id="ARBA00023015"/>
    </source>
</evidence>
<keyword evidence="2" id="KW-0805">Transcription regulation</keyword>
<keyword evidence="7" id="KW-1185">Reference proteome</keyword>